<evidence type="ECO:0000256" key="3">
    <source>
        <dbReference type="SAM" id="MobiDB-lite"/>
    </source>
</evidence>
<dbReference type="InterPro" id="IPR027074">
    <property type="entry name" value="Integrator_9su"/>
</dbReference>
<name>A0A074Z9F7_OPIVI</name>
<dbReference type="GeneID" id="20322608"/>
<organism evidence="5 6">
    <name type="scientific">Opisthorchis viverrini</name>
    <name type="common">Southeast Asian liver fluke</name>
    <dbReference type="NCBI Taxonomy" id="6198"/>
    <lineage>
        <taxon>Eukaryota</taxon>
        <taxon>Metazoa</taxon>
        <taxon>Spiralia</taxon>
        <taxon>Lophotrochozoa</taxon>
        <taxon>Platyhelminthes</taxon>
        <taxon>Trematoda</taxon>
        <taxon>Digenea</taxon>
        <taxon>Opisthorchiida</taxon>
        <taxon>Opisthorchiata</taxon>
        <taxon>Opisthorchiidae</taxon>
        <taxon>Opisthorchis</taxon>
    </lineage>
</organism>
<dbReference type="Proteomes" id="UP000054324">
    <property type="component" value="Unassembled WGS sequence"/>
</dbReference>
<dbReference type="RefSeq" id="XP_009172494.1">
    <property type="nucleotide sequence ID" value="XM_009174230.1"/>
</dbReference>
<feature type="compositionally biased region" description="Low complexity" evidence="3">
    <location>
        <begin position="687"/>
        <end position="703"/>
    </location>
</feature>
<dbReference type="OrthoDB" id="5600060at2759"/>
<proteinExistence type="predicted"/>
<comment type="subcellular location">
    <subcellularLocation>
        <location evidence="1">Nucleus</location>
    </subcellularLocation>
</comment>
<feature type="compositionally biased region" description="Polar residues" evidence="3">
    <location>
        <begin position="664"/>
        <end position="680"/>
    </location>
</feature>
<dbReference type="Pfam" id="PF16661">
    <property type="entry name" value="Lactamase_B_6"/>
    <property type="match status" value="1"/>
</dbReference>
<feature type="domain" description="Metallo-beta-lactamase" evidence="4">
    <location>
        <begin position="410"/>
        <end position="565"/>
    </location>
</feature>
<evidence type="ECO:0000259" key="4">
    <source>
        <dbReference type="Pfam" id="PF16661"/>
    </source>
</evidence>
<dbReference type="EMBL" id="KL596837">
    <property type="protein sequence ID" value="KER23738.1"/>
    <property type="molecule type" value="Genomic_DNA"/>
</dbReference>
<dbReference type="PANTHER" id="PTHR46094">
    <property type="entry name" value="INTEGRATOR COMPLEX SUBUNIT 9"/>
    <property type="match status" value="1"/>
</dbReference>
<dbReference type="GO" id="GO:0034472">
    <property type="term" value="P:snRNA 3'-end processing"/>
    <property type="evidence" value="ECO:0007669"/>
    <property type="project" value="TreeGrafter"/>
</dbReference>
<keyword evidence="2" id="KW-0539">Nucleus</keyword>
<dbReference type="AlphaFoldDB" id="A0A074Z9F7"/>
<dbReference type="InterPro" id="IPR036866">
    <property type="entry name" value="RibonucZ/Hydroxyglut_hydro"/>
</dbReference>
<dbReference type="SUPFAM" id="SSF56281">
    <property type="entry name" value="Metallo-hydrolase/oxidoreductase"/>
    <property type="match status" value="1"/>
</dbReference>
<dbReference type="GO" id="GO:0032039">
    <property type="term" value="C:integrator complex"/>
    <property type="evidence" value="ECO:0007669"/>
    <property type="project" value="InterPro"/>
</dbReference>
<dbReference type="InterPro" id="IPR001279">
    <property type="entry name" value="Metallo-B-lactamas"/>
</dbReference>
<dbReference type="CTD" id="20322608"/>
<evidence type="ECO:0000256" key="1">
    <source>
        <dbReference type="ARBA" id="ARBA00004123"/>
    </source>
</evidence>
<accession>A0A074Z9F7</accession>
<sequence length="727" mass="81198">MSFRGESANAFFMHVEERPENLMRIDAKMDLGNCVSSNLSFSLSRQKSAQNAFAILRLIRRTFSRITRMDFQILYGAYFRPLLKYANQVGYSGCTKNVTLIDRVQRAATRMFAGLKSVDYETRLAMLDLFLLEYRRPRGDLILTYALFERSLANRFLPLTQQTPDGDIVRKISSSEHAFIRQFFFSFLVVGAWNDLPPTVRKTVLVRPITIDKPGMSDSPFRCLAAVPHGDTRAGILSSCPSLDKGSREPEVGFQPRPFRKNGISVKYYKRSNSSLGSDRPNTQKMLQLDLPCIQGRHTSHDAYLLNGQELLSSTNTNSDIHNPCYLLHLRDVNVLLDCCIETSALVHFLPSHQLLTPGCSDLPVPTHEDVSVAKKSHATSVPATQDDCQVTIGDNIYLRSKPQFCLMNKTEFASVIWDAVDVILVSNTNSILGLPFICSATNFRGRILATEPVVKFGKVLMEDLLDALEQLPPCKRYPVEQLKQDPKQPRSFLHDFLGANDRVWKEFYSRQTIKDTLDRIQLVAYHEPVDIFGLLTICSSSAGFGLGSCNWTVNSPTEKVAYISHTSLLYSHVLPFDDSLLADVDVLIMGTVNLLASTQLERTVNEFRHIVVQTLARGGHVLVPINPCGMLFDLIETAIHAKENFKGTIQPLFPREKPEPIGNGQSHVPPTTTSVNSGRDSVFLDSTEGNTTHNSSSNNSVTPLGGSSSLQRADRWGIRASHPQLN</sequence>
<dbReference type="KEGG" id="ovi:T265_08429"/>
<keyword evidence="6" id="KW-1185">Reference proteome</keyword>
<dbReference type="STRING" id="6198.A0A074Z9F7"/>
<dbReference type="Gene3D" id="3.60.15.10">
    <property type="entry name" value="Ribonuclease Z/Hydroxyacylglutathione hydrolase-like"/>
    <property type="match status" value="1"/>
</dbReference>
<dbReference type="PANTHER" id="PTHR46094:SF1">
    <property type="entry name" value="INTEGRATOR COMPLEX SUBUNIT 9"/>
    <property type="match status" value="1"/>
</dbReference>
<protein>
    <recommendedName>
        <fullName evidence="4">Metallo-beta-lactamase domain-containing protein</fullName>
    </recommendedName>
</protein>
<feature type="region of interest" description="Disordered" evidence="3">
    <location>
        <begin position="652"/>
        <end position="727"/>
    </location>
</feature>
<evidence type="ECO:0000313" key="6">
    <source>
        <dbReference type="Proteomes" id="UP000054324"/>
    </source>
</evidence>
<gene>
    <name evidence="5" type="ORF">T265_08429</name>
</gene>
<reference evidence="5 6" key="1">
    <citation type="submission" date="2013-11" db="EMBL/GenBank/DDBJ databases">
        <title>Opisthorchis viverrini - life in the bile duct.</title>
        <authorList>
            <person name="Young N.D."/>
            <person name="Nagarajan N."/>
            <person name="Lin S.J."/>
            <person name="Korhonen P.K."/>
            <person name="Jex A.R."/>
            <person name="Hall R.S."/>
            <person name="Safavi-Hemami H."/>
            <person name="Kaewkong W."/>
            <person name="Bertrand D."/>
            <person name="Gao S."/>
            <person name="Seet Q."/>
            <person name="Wongkham S."/>
            <person name="Teh B.T."/>
            <person name="Wongkham C."/>
            <person name="Intapan P.M."/>
            <person name="Maleewong W."/>
            <person name="Yang X."/>
            <person name="Hu M."/>
            <person name="Wang Z."/>
            <person name="Hofmann A."/>
            <person name="Sternberg P.W."/>
            <person name="Tan P."/>
            <person name="Wang J."/>
            <person name="Gasser R.B."/>
        </authorList>
    </citation>
    <scope>NUCLEOTIDE SEQUENCE [LARGE SCALE GENOMIC DNA]</scope>
</reference>
<evidence type="ECO:0000256" key="2">
    <source>
        <dbReference type="ARBA" id="ARBA00023242"/>
    </source>
</evidence>
<evidence type="ECO:0000313" key="5">
    <source>
        <dbReference type="EMBL" id="KER23738.1"/>
    </source>
</evidence>